<protein>
    <submittedName>
        <fullName evidence="1">DUF177 domain-containing protein</fullName>
    </submittedName>
</protein>
<dbReference type="RefSeq" id="WP_208847126.1">
    <property type="nucleotide sequence ID" value="NZ_JAGGDJ010000003.1"/>
</dbReference>
<accession>A0ABS3W7A1</accession>
<dbReference type="Proteomes" id="UP000670947">
    <property type="component" value="Unassembled WGS sequence"/>
</dbReference>
<name>A0ABS3W7A1_9BACL</name>
<gene>
    <name evidence="1" type="ORF">I8J29_08275</name>
</gene>
<reference evidence="1 2" key="1">
    <citation type="submission" date="2021-03" db="EMBL/GenBank/DDBJ databases">
        <title>Paenibacillus artemisicola MWE-103 whole genome sequence.</title>
        <authorList>
            <person name="Ham Y.J."/>
        </authorList>
    </citation>
    <scope>NUCLEOTIDE SEQUENCE [LARGE SCALE GENOMIC DNA]</scope>
    <source>
        <strain evidence="1 2">MWE-103</strain>
    </source>
</reference>
<dbReference type="PANTHER" id="PTHR34374">
    <property type="entry name" value="LARGE RIBOSOMAL RNA SUBUNIT ACCUMULATION PROTEIN YCED HOMOLOG 1, CHLOROPLASTIC"/>
    <property type="match status" value="1"/>
</dbReference>
<dbReference type="Pfam" id="PF02620">
    <property type="entry name" value="YceD"/>
    <property type="match status" value="1"/>
</dbReference>
<dbReference type="InterPro" id="IPR003772">
    <property type="entry name" value="YceD"/>
</dbReference>
<dbReference type="PANTHER" id="PTHR34374:SF1">
    <property type="entry name" value="LARGE RIBOSOMAL RNA SUBUNIT ACCUMULATION PROTEIN YCED HOMOLOG 1, CHLOROPLASTIC"/>
    <property type="match status" value="1"/>
</dbReference>
<proteinExistence type="predicted"/>
<evidence type="ECO:0000313" key="1">
    <source>
        <dbReference type="EMBL" id="MBO7744186.1"/>
    </source>
</evidence>
<dbReference type="EMBL" id="JAGGDJ010000003">
    <property type="protein sequence ID" value="MBO7744186.1"/>
    <property type="molecule type" value="Genomic_DNA"/>
</dbReference>
<evidence type="ECO:0000313" key="2">
    <source>
        <dbReference type="Proteomes" id="UP000670947"/>
    </source>
</evidence>
<sequence length="170" mass="18907">MEIHVREVAAKPTATTFKTSLDTDWLKQVRKDVLSASPMDVNAKAWGEEGIAHVEGELSLDVELSCSRCLEPTKEHVVLPFHERFKLEASMDGSEPEDVTPVEEDKLELEPMLEEMLLLALPFVPLCGEDCKGLCHTCGTNLNEHNCGCSNDRIDPRLAALKDLFKDSQS</sequence>
<comment type="caution">
    <text evidence="1">The sequence shown here is derived from an EMBL/GenBank/DDBJ whole genome shotgun (WGS) entry which is preliminary data.</text>
</comment>
<organism evidence="1 2">
    <name type="scientific">Paenibacillus artemisiicola</name>
    <dbReference type="NCBI Taxonomy" id="1172618"/>
    <lineage>
        <taxon>Bacteria</taxon>
        <taxon>Bacillati</taxon>
        <taxon>Bacillota</taxon>
        <taxon>Bacilli</taxon>
        <taxon>Bacillales</taxon>
        <taxon>Paenibacillaceae</taxon>
        <taxon>Paenibacillus</taxon>
    </lineage>
</organism>
<keyword evidence="2" id="KW-1185">Reference proteome</keyword>